<keyword evidence="15" id="KW-1185">Reference proteome</keyword>
<keyword evidence="6 12" id="KW-1133">Transmembrane helix</keyword>
<sequence>MKKFLSTKTGFFTVMVFFFWIKTYIIYQTEFNLGIKNGMQQFLLFFNPLNSALIFLGLALFAKGRRIGVWLISIYTALSFLLYANVVFYRFNSDFITIPTLTQTSNFGSLGGSIANLVAWHDIFYALDIIIMIVFFIMAKGNWSTERIKIRKPLMVLTSGVVLFVVNLGLAEIDRPQLLKRTFDRNYIVKYLGAYNFTIYDAIQSINSSKQRVMASSDDITEVENYTKSKFAQPNPEYFGKAKGKNIIKIHLESFQTFLIDYKLHGEEVTPFLNSLVRDSDYTYFDNFFHQTEQGKTADAELIMDNSLYGLPQGSAFVTKGNNTYQALPAILHQQGYTSAVLHGDYKSFWNRDEIYKEFGVDEFFDASYYNMSDENVIGYGLKDKPFFEESIPMLKSLKQPFYAHLMSVTHHHPYLIDEEDATIAPAETGDPSVDRYFQTARYLDEALEQFINDLKAEGLYEDSVILLYGDHYGISDNHNRAMQELLGEEITSLKHAELQRVPLMIRVPGVKGQGVNHEYAGQIDVVPTLLHLQGIKAQDYILMGTDLFSKDHKAYVPFRNGDFMTEKFSKVDGVYYDNATKEKIEEPTEEMKKVNDSVMRDLQLSDKVMYGDLLRFYTPNDSWTPVDPKQYVYGKQERERLQEQEAQNK</sequence>
<feature type="binding site" evidence="11">
    <location>
        <position position="297"/>
    </location>
    <ligand>
        <name>Mn(2+)</name>
        <dbReference type="ChEBI" id="CHEBI:29035"/>
    </ligand>
</feature>
<feature type="transmembrane region" description="Helical" evidence="12">
    <location>
        <begin position="123"/>
        <end position="141"/>
    </location>
</feature>
<dbReference type="SUPFAM" id="SSF53649">
    <property type="entry name" value="Alkaline phosphatase-like"/>
    <property type="match status" value="1"/>
</dbReference>
<dbReference type="InterPro" id="IPR017850">
    <property type="entry name" value="Alkaline_phosphatase_core_sf"/>
</dbReference>
<feature type="transmembrane region" description="Helical" evidence="12">
    <location>
        <begin position="39"/>
        <end position="62"/>
    </location>
</feature>
<feature type="binding site" evidence="11">
    <location>
        <position position="253"/>
    </location>
    <ligand>
        <name>Mn(2+)</name>
        <dbReference type="ChEBI" id="CHEBI:29035"/>
    </ligand>
</feature>
<dbReference type="GO" id="GO:0046872">
    <property type="term" value="F:metal ion binding"/>
    <property type="evidence" value="ECO:0007669"/>
    <property type="project" value="UniProtKB-KW"/>
</dbReference>
<comment type="caution">
    <text evidence="14">The sequence shown here is derived from an EMBL/GenBank/DDBJ whole genome shotgun (WGS) entry which is preliminary data.</text>
</comment>
<feature type="binding site" evidence="10">
    <location>
        <position position="412"/>
    </location>
    <ligand>
        <name>substrate</name>
    </ligand>
</feature>
<dbReference type="PANTHER" id="PTHR47371:SF3">
    <property type="entry name" value="PHOSPHOGLYCEROL TRANSFERASE I"/>
    <property type="match status" value="1"/>
</dbReference>
<evidence type="ECO:0000256" key="9">
    <source>
        <dbReference type="PIRSR" id="PIRSR005091-1"/>
    </source>
</evidence>
<feature type="binding site" evidence="11">
    <location>
        <position position="471"/>
    </location>
    <ligand>
        <name>Mn(2+)</name>
        <dbReference type="ChEBI" id="CHEBI:29035"/>
    </ligand>
</feature>
<organism evidence="14 15">
    <name type="scientific">Siminovitchia acidinfaciens</name>
    <dbReference type="NCBI Taxonomy" id="2321395"/>
    <lineage>
        <taxon>Bacteria</taxon>
        <taxon>Bacillati</taxon>
        <taxon>Bacillota</taxon>
        <taxon>Bacilli</taxon>
        <taxon>Bacillales</taxon>
        <taxon>Bacillaceae</taxon>
        <taxon>Siminovitchia</taxon>
    </lineage>
</organism>
<evidence type="ECO:0000256" key="5">
    <source>
        <dbReference type="ARBA" id="ARBA00022692"/>
    </source>
</evidence>
<evidence type="ECO:0000256" key="3">
    <source>
        <dbReference type="ARBA" id="ARBA00009983"/>
    </source>
</evidence>
<feature type="transmembrane region" description="Helical" evidence="12">
    <location>
        <begin position="9"/>
        <end position="27"/>
    </location>
</feature>
<protein>
    <submittedName>
        <fullName evidence="14">LTA synthase family protein</fullName>
    </submittedName>
</protein>
<feature type="domain" description="Sulfatase N-terminal" evidence="13">
    <location>
        <begin position="245"/>
        <end position="536"/>
    </location>
</feature>
<dbReference type="InterPro" id="IPR012160">
    <property type="entry name" value="LtaS-like"/>
</dbReference>
<dbReference type="AlphaFoldDB" id="A0A429XW49"/>
<evidence type="ECO:0000313" key="14">
    <source>
        <dbReference type="EMBL" id="RST72579.1"/>
    </source>
</evidence>
<dbReference type="PANTHER" id="PTHR47371">
    <property type="entry name" value="LIPOTEICHOIC ACID SYNTHASE"/>
    <property type="match status" value="1"/>
</dbReference>
<proteinExistence type="inferred from homology"/>
<evidence type="ECO:0000259" key="13">
    <source>
        <dbReference type="Pfam" id="PF00884"/>
    </source>
</evidence>
<evidence type="ECO:0000313" key="15">
    <source>
        <dbReference type="Proteomes" id="UP000287156"/>
    </source>
</evidence>
<keyword evidence="7 8" id="KW-0472">Membrane</keyword>
<feature type="transmembrane region" description="Helical" evidence="12">
    <location>
        <begin position="153"/>
        <end position="171"/>
    </location>
</feature>
<keyword evidence="10" id="KW-0479">Metal-binding</keyword>
<evidence type="ECO:0000256" key="10">
    <source>
        <dbReference type="PIRSR" id="PIRSR005091-2"/>
    </source>
</evidence>
<dbReference type="Gene3D" id="3.40.720.10">
    <property type="entry name" value="Alkaline Phosphatase, subunit A"/>
    <property type="match status" value="1"/>
</dbReference>
<evidence type="ECO:0000256" key="6">
    <source>
        <dbReference type="ARBA" id="ARBA00022989"/>
    </source>
</evidence>
<dbReference type="RefSeq" id="WP_126051787.1">
    <property type="nucleotide sequence ID" value="NZ_QYTV02000008.1"/>
</dbReference>
<dbReference type="Gene3D" id="3.30.1120.170">
    <property type="match status" value="1"/>
</dbReference>
<reference evidence="14" key="1">
    <citation type="submission" date="2018-12" db="EMBL/GenBank/DDBJ databases">
        <authorList>
            <person name="Sun L."/>
            <person name="Chen Z."/>
        </authorList>
    </citation>
    <scope>NUCLEOTIDE SEQUENCE [LARGE SCALE GENOMIC DNA]</scope>
    <source>
        <strain evidence="14">3-2-2</strain>
    </source>
</reference>
<dbReference type="InterPro" id="IPR050448">
    <property type="entry name" value="OpgB/LTA_synthase_biosynth"/>
</dbReference>
<evidence type="ECO:0000256" key="1">
    <source>
        <dbReference type="ARBA" id="ARBA00004651"/>
    </source>
</evidence>
<evidence type="ECO:0000256" key="12">
    <source>
        <dbReference type="SAM" id="Phobius"/>
    </source>
</evidence>
<evidence type="ECO:0000256" key="7">
    <source>
        <dbReference type="ARBA" id="ARBA00023136"/>
    </source>
</evidence>
<keyword evidence="5 12" id="KW-0812">Transmembrane</keyword>
<comment type="pathway">
    <text evidence="2">Cell wall biogenesis; lipoteichoic acid biosynthesis.</text>
</comment>
<evidence type="ECO:0000256" key="4">
    <source>
        <dbReference type="ARBA" id="ARBA00022475"/>
    </source>
</evidence>
<dbReference type="Pfam" id="PF00884">
    <property type="entry name" value="Sulfatase"/>
    <property type="match status" value="1"/>
</dbReference>
<evidence type="ECO:0000256" key="11">
    <source>
        <dbReference type="PIRSR" id="PIRSR005091-3"/>
    </source>
</evidence>
<gene>
    <name evidence="14" type="ORF">D4T97_016135</name>
</gene>
<comment type="similarity">
    <text evidence="3 8">Belongs to the LTA synthase family.</text>
</comment>
<feature type="transmembrane region" description="Helical" evidence="12">
    <location>
        <begin position="69"/>
        <end position="91"/>
    </location>
</feature>
<keyword evidence="10" id="KW-0464">Manganese</keyword>
<dbReference type="CDD" id="cd16015">
    <property type="entry name" value="LTA_synthase"/>
    <property type="match status" value="1"/>
</dbReference>
<accession>A0A429XW49</accession>
<dbReference type="InterPro" id="IPR000917">
    <property type="entry name" value="Sulfatase_N"/>
</dbReference>
<name>A0A429XW49_9BACI</name>
<dbReference type="GO" id="GO:0005886">
    <property type="term" value="C:plasma membrane"/>
    <property type="evidence" value="ECO:0007669"/>
    <property type="project" value="UniProtKB-SubCell"/>
</dbReference>
<dbReference type="Proteomes" id="UP000287156">
    <property type="component" value="Unassembled WGS sequence"/>
</dbReference>
<dbReference type="PIRSF" id="PIRSF005091">
    <property type="entry name" value="Mmb_sulf_HI1246"/>
    <property type="match status" value="1"/>
</dbReference>
<dbReference type="OrthoDB" id="5901192at2"/>
<keyword evidence="4 8" id="KW-1003">Cell membrane</keyword>
<comment type="subcellular location">
    <subcellularLocation>
        <location evidence="1">Cell membrane</location>
        <topology evidence="1">Multi-pass membrane protein</topology>
    </subcellularLocation>
</comment>
<evidence type="ECO:0000256" key="8">
    <source>
        <dbReference type="PIRNR" id="PIRNR005091"/>
    </source>
</evidence>
<feature type="active site" evidence="9">
    <location>
        <position position="297"/>
    </location>
</feature>
<feature type="binding site" evidence="11">
    <location>
        <position position="472"/>
    </location>
    <ligand>
        <name>Mn(2+)</name>
        <dbReference type="ChEBI" id="CHEBI:29035"/>
    </ligand>
</feature>
<dbReference type="EMBL" id="QYTV02000008">
    <property type="protein sequence ID" value="RST72579.1"/>
    <property type="molecule type" value="Genomic_DNA"/>
</dbReference>
<evidence type="ECO:0000256" key="2">
    <source>
        <dbReference type="ARBA" id="ARBA00004936"/>
    </source>
</evidence>